<dbReference type="SUPFAM" id="SSF52172">
    <property type="entry name" value="CheY-like"/>
    <property type="match status" value="1"/>
</dbReference>
<evidence type="ECO:0000256" key="7">
    <source>
        <dbReference type="PROSITE-ProRule" id="PRU00357"/>
    </source>
</evidence>
<keyword evidence="3" id="KW-0902">Two-component regulatory system</keyword>
<feature type="compositionally biased region" description="Acidic residues" evidence="8">
    <location>
        <begin position="546"/>
        <end position="558"/>
    </location>
</feature>
<evidence type="ECO:0000259" key="10">
    <source>
        <dbReference type="PROSITE" id="PS51017"/>
    </source>
</evidence>
<dbReference type="SMART" id="SM00448">
    <property type="entry name" value="REC"/>
    <property type="match status" value="1"/>
</dbReference>
<dbReference type="Gene3D" id="3.40.50.2300">
    <property type="match status" value="1"/>
</dbReference>
<name>A0A1D1XZ17_9ARAE</name>
<proteinExistence type="inferred from homology"/>
<dbReference type="Pfam" id="PF00072">
    <property type="entry name" value="Response_reg"/>
    <property type="match status" value="1"/>
</dbReference>
<dbReference type="PANTHER" id="PTHR43874:SF1">
    <property type="entry name" value="TWO-COMPONENT RESPONSE REGULATOR-LIKE APRR1"/>
    <property type="match status" value="1"/>
</dbReference>
<evidence type="ECO:0000256" key="3">
    <source>
        <dbReference type="ARBA" id="ARBA00023012"/>
    </source>
</evidence>
<comment type="subcellular location">
    <subcellularLocation>
        <location evidence="1 7">Nucleus</location>
    </subcellularLocation>
</comment>
<evidence type="ECO:0000256" key="1">
    <source>
        <dbReference type="ARBA" id="ARBA00004123"/>
    </source>
</evidence>
<evidence type="ECO:0000256" key="6">
    <source>
        <dbReference type="PROSITE-ProRule" id="PRU00169"/>
    </source>
</evidence>
<dbReference type="GO" id="GO:0000160">
    <property type="term" value="P:phosphorelay signal transduction system"/>
    <property type="evidence" value="ECO:0007669"/>
    <property type="project" value="UniProtKB-KW"/>
</dbReference>
<dbReference type="InterPro" id="IPR010402">
    <property type="entry name" value="CCT_domain"/>
</dbReference>
<dbReference type="GO" id="GO:0009736">
    <property type="term" value="P:cytokinin-activated signaling pathway"/>
    <property type="evidence" value="ECO:0007669"/>
    <property type="project" value="InterPro"/>
</dbReference>
<organism evidence="11">
    <name type="scientific">Anthurium amnicola</name>
    <dbReference type="NCBI Taxonomy" id="1678845"/>
    <lineage>
        <taxon>Eukaryota</taxon>
        <taxon>Viridiplantae</taxon>
        <taxon>Streptophyta</taxon>
        <taxon>Embryophyta</taxon>
        <taxon>Tracheophyta</taxon>
        <taxon>Spermatophyta</taxon>
        <taxon>Magnoliopsida</taxon>
        <taxon>Liliopsida</taxon>
        <taxon>Araceae</taxon>
        <taxon>Pothoideae</taxon>
        <taxon>Potheae</taxon>
        <taxon>Anthurium</taxon>
    </lineage>
</organism>
<feature type="region of interest" description="Disordered" evidence="8">
    <location>
        <begin position="539"/>
        <end position="571"/>
    </location>
</feature>
<comment type="caution">
    <text evidence="6">Lacks conserved residue(s) required for the propagation of feature annotation.</text>
</comment>
<dbReference type="Pfam" id="PF06203">
    <property type="entry name" value="CCT"/>
    <property type="match status" value="1"/>
</dbReference>
<evidence type="ECO:0000256" key="2">
    <source>
        <dbReference type="ARBA" id="ARBA00010330"/>
    </source>
</evidence>
<protein>
    <submittedName>
        <fullName evidence="11">Two-component response regulator-like PRR1</fullName>
    </submittedName>
</protein>
<dbReference type="EMBL" id="GDJX01020302">
    <property type="protein sequence ID" value="JAT47634.1"/>
    <property type="molecule type" value="Transcribed_RNA"/>
</dbReference>
<evidence type="ECO:0000256" key="8">
    <source>
        <dbReference type="SAM" id="MobiDB-lite"/>
    </source>
</evidence>
<sequence length="571" mass="63979">MGRRGSCCGEGEDGEEEGKDEGEDLGRRVGRRPAWLGAGAGGETSTNSGRLHQRLLDRSKVKILLCDGDAKSSKEVFELLCRCSYQVMSVRTARQVIDALNAQGSEIDILLSEVDLPVKKGLKMLKHVMRNKELRHIPVVMMSSKDEVSVVVKCLRLGAADYLVKPLRTNELLNLWTHVWRRRRMLGLAEMDIMSHDFDLLLSDPSDGNTNSTLLSDDTDDRSKALLLETGMSNLRELQSKDTAVEVEPDKLLEHERDIPEGWEKSGRILSCPKKSELKIGESSAFFTYVKSSVHTQKIYSLSHPDAPLQSSSSIENDLMSCKQVDENEWPGGLSCRSVGDELVNGNHGNVNSLSVPMQLPAERHLSQEEASYVAPPHPSDGQVDVPGVSPIFPMPYYFPGLMRQNVMHSCPSPYQAGFLDGQMQGSPAVLPQYNPLPQCTQVPMISSFPYYPFHLGMQPEQVPSRHLCQSVPSSYTPEVKSGRIERREAALIKFRQKRKDRCFDKKIRYVNRKRLAERRPRVRGQFVSQLNGVNVDLNGCRDVDGDFDDYEDDDDDEPVPRDIGPDHDTS</sequence>
<feature type="domain" description="Response regulatory" evidence="9">
    <location>
        <begin position="62"/>
        <end position="180"/>
    </location>
</feature>
<feature type="domain" description="CCT" evidence="10">
    <location>
        <begin position="488"/>
        <end position="530"/>
    </location>
</feature>
<dbReference type="GO" id="GO:0048511">
    <property type="term" value="P:rhythmic process"/>
    <property type="evidence" value="ECO:0007669"/>
    <property type="project" value="UniProtKB-KW"/>
</dbReference>
<dbReference type="PROSITE" id="PS51017">
    <property type="entry name" value="CCT"/>
    <property type="match status" value="1"/>
</dbReference>
<comment type="similarity">
    <text evidence="2">Belongs to the ARR-like family.</text>
</comment>
<accession>A0A1D1XZ17</accession>
<evidence type="ECO:0000256" key="4">
    <source>
        <dbReference type="ARBA" id="ARBA00023108"/>
    </source>
</evidence>
<dbReference type="InterPro" id="IPR011006">
    <property type="entry name" value="CheY-like_superfamily"/>
</dbReference>
<keyword evidence="5 7" id="KW-0539">Nucleus</keyword>
<feature type="compositionally biased region" description="Acidic residues" evidence="8">
    <location>
        <begin position="10"/>
        <end position="23"/>
    </location>
</feature>
<evidence type="ECO:0000256" key="5">
    <source>
        <dbReference type="ARBA" id="ARBA00023242"/>
    </source>
</evidence>
<dbReference type="InterPro" id="IPR001789">
    <property type="entry name" value="Sig_transdc_resp-reg_receiver"/>
</dbReference>
<dbReference type="AlphaFoldDB" id="A0A1D1XZ17"/>
<dbReference type="PROSITE" id="PS50110">
    <property type="entry name" value="RESPONSE_REGULATORY"/>
    <property type="match status" value="1"/>
</dbReference>
<gene>
    <name evidence="11" type="primary">PRR1</name>
    <name evidence="11" type="ORF">g.43026</name>
</gene>
<dbReference type="PANTHER" id="PTHR43874">
    <property type="entry name" value="TWO-COMPONENT RESPONSE REGULATOR"/>
    <property type="match status" value="1"/>
</dbReference>
<feature type="region of interest" description="Disordered" evidence="8">
    <location>
        <begin position="1"/>
        <end position="27"/>
    </location>
</feature>
<feature type="compositionally biased region" description="Basic and acidic residues" evidence="8">
    <location>
        <begin position="559"/>
        <end position="571"/>
    </location>
</feature>
<evidence type="ECO:0000313" key="11">
    <source>
        <dbReference type="EMBL" id="JAT47634.1"/>
    </source>
</evidence>
<evidence type="ECO:0000259" key="9">
    <source>
        <dbReference type="PROSITE" id="PS50110"/>
    </source>
</evidence>
<keyword evidence="4" id="KW-0090">Biological rhythms</keyword>
<dbReference type="GO" id="GO:0005634">
    <property type="term" value="C:nucleus"/>
    <property type="evidence" value="ECO:0007669"/>
    <property type="project" value="UniProtKB-SubCell"/>
</dbReference>
<reference evidence="11" key="1">
    <citation type="submission" date="2015-07" db="EMBL/GenBank/DDBJ databases">
        <title>Transcriptome Assembly of Anthurium amnicola.</title>
        <authorList>
            <person name="Suzuki J."/>
        </authorList>
    </citation>
    <scope>NUCLEOTIDE SEQUENCE</scope>
</reference>
<dbReference type="InterPro" id="IPR045279">
    <property type="entry name" value="ARR-like"/>
</dbReference>